<dbReference type="GO" id="GO:0016989">
    <property type="term" value="F:sigma factor antagonist activity"/>
    <property type="evidence" value="ECO:0007669"/>
    <property type="project" value="TreeGrafter"/>
</dbReference>
<dbReference type="Pfam" id="PF04773">
    <property type="entry name" value="FecR"/>
    <property type="match status" value="1"/>
</dbReference>
<protein>
    <recommendedName>
        <fullName evidence="2">FecR protein domain-containing protein</fullName>
    </recommendedName>
</protein>
<dbReference type="PATRIC" id="fig|421052.3.peg.3312"/>
<evidence type="ECO:0000259" key="2">
    <source>
        <dbReference type="Pfam" id="PF04773"/>
    </source>
</evidence>
<feature type="transmembrane region" description="Helical" evidence="1">
    <location>
        <begin position="93"/>
        <end position="111"/>
    </location>
</feature>
<dbReference type="PIRSF" id="PIRSF018266">
    <property type="entry name" value="FecR"/>
    <property type="match status" value="1"/>
</dbReference>
<dbReference type="InterPro" id="IPR012373">
    <property type="entry name" value="Ferrdict_sens_TM"/>
</dbReference>
<dbReference type="InterPro" id="IPR006860">
    <property type="entry name" value="FecR"/>
</dbReference>
<dbReference type="HOGENOM" id="CLU_050192_0_0_6"/>
<dbReference type="PANTHER" id="PTHR30273:SF2">
    <property type="entry name" value="PROTEIN FECR"/>
    <property type="match status" value="1"/>
</dbReference>
<reference evidence="3 4" key="1">
    <citation type="submission" date="2013-06" db="EMBL/GenBank/DDBJ databases">
        <title>The Genome Sequence of Acinetobacter rudis CIP 110305.</title>
        <authorList>
            <consortium name="The Broad Institute Genome Sequencing Platform"/>
            <consortium name="The Broad Institute Genome Sequencing Center for Infectious Disease"/>
            <person name="Cerqueira G."/>
            <person name="Feldgarden M."/>
            <person name="Courvalin P."/>
            <person name="Perichon B."/>
            <person name="Grillot-Courvalin C."/>
            <person name="Clermont D."/>
            <person name="Rocha E."/>
            <person name="Yoon E.-J."/>
            <person name="Nemec A."/>
            <person name="Young S.K."/>
            <person name="Zeng Q."/>
            <person name="Gargeya S."/>
            <person name="Fitzgerald M."/>
            <person name="Abouelleil A."/>
            <person name="Alvarado L."/>
            <person name="Berlin A.M."/>
            <person name="Chapman S.B."/>
            <person name="Dewar J."/>
            <person name="Goldberg J."/>
            <person name="Griggs A."/>
            <person name="Gujja S."/>
            <person name="Hansen M."/>
            <person name="Howarth C."/>
            <person name="Imamovic A."/>
            <person name="Larimer J."/>
            <person name="McCowan C."/>
            <person name="Murphy C."/>
            <person name="Pearson M."/>
            <person name="Priest M."/>
            <person name="Roberts A."/>
            <person name="Saif S."/>
            <person name="Shea T."/>
            <person name="Sykes S."/>
            <person name="Wortman J."/>
            <person name="Nusbaum C."/>
            <person name="Birren B."/>
        </authorList>
    </citation>
    <scope>NUCLEOTIDE SEQUENCE [LARGE SCALE GENOMIC DNA]</scope>
    <source>
        <strain evidence="3 4">CIP 110305</strain>
    </source>
</reference>
<evidence type="ECO:0000313" key="3">
    <source>
        <dbReference type="EMBL" id="EPF70358.1"/>
    </source>
</evidence>
<gene>
    <name evidence="3" type="ORF">F945_03380</name>
</gene>
<evidence type="ECO:0000256" key="1">
    <source>
        <dbReference type="SAM" id="Phobius"/>
    </source>
</evidence>
<keyword evidence="1" id="KW-0472">Membrane</keyword>
<organism evidence="3 4">
    <name type="scientific">Acinetobacter rudis CIP 110305</name>
    <dbReference type="NCBI Taxonomy" id="421052"/>
    <lineage>
        <taxon>Bacteria</taxon>
        <taxon>Pseudomonadati</taxon>
        <taxon>Pseudomonadota</taxon>
        <taxon>Gammaproteobacteria</taxon>
        <taxon>Moraxellales</taxon>
        <taxon>Moraxellaceae</taxon>
        <taxon>Acinetobacter</taxon>
    </lineage>
</organism>
<dbReference type="EMBL" id="ATGI01000038">
    <property type="protein sequence ID" value="EPF70358.1"/>
    <property type="molecule type" value="Genomic_DNA"/>
</dbReference>
<dbReference type="Gene3D" id="2.60.120.1440">
    <property type="match status" value="1"/>
</dbReference>
<accession>S3MUX1</accession>
<keyword evidence="4" id="KW-1185">Reference proteome</keyword>
<keyword evidence="1" id="KW-1133">Transmembrane helix</keyword>
<dbReference type="AlphaFoldDB" id="S3MUX1"/>
<name>S3MUX1_9GAMM</name>
<dbReference type="OrthoDB" id="1099576at2"/>
<feature type="domain" description="FecR protein" evidence="2">
    <location>
        <begin position="122"/>
        <end position="214"/>
    </location>
</feature>
<dbReference type="PANTHER" id="PTHR30273">
    <property type="entry name" value="PERIPLASMIC SIGNAL SENSOR AND SIGMA FACTOR ACTIVATOR FECR-RELATED"/>
    <property type="match status" value="1"/>
</dbReference>
<comment type="caution">
    <text evidence="3">The sequence shown here is derived from an EMBL/GenBank/DDBJ whole genome shotgun (WGS) entry which is preliminary data.</text>
</comment>
<proteinExistence type="predicted"/>
<dbReference type="eggNOG" id="COG3712">
    <property type="taxonomic scope" value="Bacteria"/>
</dbReference>
<dbReference type="RefSeq" id="WP_016657744.1">
    <property type="nucleotide sequence ID" value="NZ_KE340355.1"/>
</dbReference>
<evidence type="ECO:0000313" key="4">
    <source>
        <dbReference type="Proteomes" id="UP000014568"/>
    </source>
</evidence>
<dbReference type="STRING" id="632955.GCA_000829675_03060"/>
<dbReference type="Proteomes" id="UP000014568">
    <property type="component" value="Unassembled WGS sequence"/>
</dbReference>
<sequence length="337" mass="38113">MIDEQKNTEQLIEEAAHWIVLLSADDEAEKTAARAEFEAWKSVSPQRKKIAQEIEQSLESLQKLTQTPQHQKMTQSVLKAGLQSSSQKKTMRYGSFFAVTLCCLGGIYSYLSYHPIAYLVADLKSQAGEWKTQVLADGSEIKLRAKSAVNLHFTENQRVVELVQGEIYVDVAKDKNRPFIVKTEHGQIEALGTAFSVSYQSDATELKMLHSKVRVDSYHQTVNLATKHPVIVKEGQELRLDRQGIHPIHGFDINREQQKWNQRHLIVENMSLDNVLAELDRSSQSKIVFSGRGLDKIKVNAVLPLDNTENALQLLTSVFPELNVYQVTPYLTIVTLK</sequence>
<keyword evidence="1" id="KW-0812">Transmembrane</keyword>